<dbReference type="GO" id="GO:0006670">
    <property type="term" value="P:sphingosine metabolic process"/>
    <property type="evidence" value="ECO:0007669"/>
    <property type="project" value="TreeGrafter"/>
</dbReference>
<keyword evidence="2" id="KW-1133">Transmembrane helix</keyword>
<evidence type="ECO:0000256" key="1">
    <source>
        <dbReference type="SAM" id="MobiDB-lite"/>
    </source>
</evidence>
<dbReference type="InterPro" id="IPR036938">
    <property type="entry name" value="PAP2/HPO_sf"/>
</dbReference>
<reference evidence="4" key="2">
    <citation type="submission" date="2025-09" db="UniProtKB">
        <authorList>
            <consortium name="Ensembl"/>
        </authorList>
    </citation>
    <scope>IDENTIFICATION</scope>
</reference>
<evidence type="ECO:0000313" key="5">
    <source>
        <dbReference type="Proteomes" id="UP000264840"/>
    </source>
</evidence>
<keyword evidence="5" id="KW-1185">Reference proteome</keyword>
<dbReference type="InterPro" id="IPR000326">
    <property type="entry name" value="PAP2/HPO"/>
</dbReference>
<dbReference type="SUPFAM" id="SSF48317">
    <property type="entry name" value="Acid phosphatase/Vanadium-dependent haloperoxidase"/>
    <property type="match status" value="1"/>
</dbReference>
<dbReference type="GeneTree" id="ENSGT00940000158836"/>
<name>A0A3Q2VFG0_HAPBU</name>
<evidence type="ECO:0000256" key="2">
    <source>
        <dbReference type="SAM" id="Phobius"/>
    </source>
</evidence>
<dbReference type="Ensembl" id="ENSHBUT00000017154.1">
    <property type="protein sequence ID" value="ENSHBUP00000010312.1"/>
    <property type="gene ID" value="ENSHBUG00000011846.1"/>
</dbReference>
<protein>
    <submittedName>
        <fullName evidence="4">Sphingosine-1-phosphate phosphatase 1a</fullName>
    </submittedName>
</protein>
<feature type="transmembrane region" description="Helical" evidence="2">
    <location>
        <begin position="173"/>
        <end position="199"/>
    </location>
</feature>
<feature type="transmembrane region" description="Helical" evidence="2">
    <location>
        <begin position="463"/>
        <end position="484"/>
    </location>
</feature>
<dbReference type="SMART" id="SM00014">
    <property type="entry name" value="acidPPc"/>
    <property type="match status" value="1"/>
</dbReference>
<reference evidence="4" key="1">
    <citation type="submission" date="2025-08" db="UniProtKB">
        <authorList>
            <consortium name="Ensembl"/>
        </authorList>
    </citation>
    <scope>IDENTIFICATION</scope>
</reference>
<keyword evidence="2" id="KW-0472">Membrane</keyword>
<dbReference type="CDD" id="cd03388">
    <property type="entry name" value="PAP2_SPPase1"/>
    <property type="match status" value="1"/>
</dbReference>
<accession>A0A3Q2VFG0</accession>
<feature type="transmembrane region" description="Helical" evidence="2">
    <location>
        <begin position="336"/>
        <end position="355"/>
    </location>
</feature>
<evidence type="ECO:0000259" key="3">
    <source>
        <dbReference type="SMART" id="SM00014"/>
    </source>
</evidence>
<evidence type="ECO:0000313" key="4">
    <source>
        <dbReference type="Ensembl" id="ENSHBUP00000010312.1"/>
    </source>
</evidence>
<dbReference type="GO" id="GO:0042392">
    <property type="term" value="F:sphingosine-1-phosphate phosphatase activity"/>
    <property type="evidence" value="ECO:0007669"/>
    <property type="project" value="TreeGrafter"/>
</dbReference>
<dbReference type="AlphaFoldDB" id="A0A3Q2VFG0"/>
<feature type="compositionally biased region" description="Low complexity" evidence="1">
    <location>
        <begin position="131"/>
        <end position="147"/>
    </location>
</feature>
<dbReference type="PANTHER" id="PTHR14969">
    <property type="entry name" value="SPHINGOSINE-1-PHOSPHATE PHOSPHOHYDROLASE"/>
    <property type="match status" value="1"/>
</dbReference>
<sequence>MCIGLTTLNQTKKNPSKTRNNGLTQLVVVCMSSRYIRCEVMVNCHGLCMLGARVSMLSFKDPELVARFQHFCGVEGTFPDAPKAPESGVSEPDRPGLRKRVQQGAQSSDAGVGNGAAGDGPTPQVNGMLGDDTTGPDSSSAAAADSETTIAKPLRRNSLTGDTGQEFLIHNKFLFYLFTFGTELGNEMFFIIFFPFVLWNIDALVSRRLIVVWAWNLFVGQSTKDMIRWSRPASPPVVKVEVFYNSEYSMPSTHAMTGTALPFCLFMLTYGRWQYPFLLGFCVALSWSVLVCVSRVYMGMHSVLEVITGFLYTLLILAFFQPILGKIDNYYMMGSYAPLMIVISHVGFGLVAFSLDSWSTSRGDTAQALGTGAGAALASHVNYQLGLQLDPPLSSLPLTLPSLSVSLVLRSMLRFFIGVAVLLVTRMIMKAVTIPFLCRLFGLPMDDVRRARQQMKVELPYRYIVYSVVGFSCACFVPLLFKILGLA</sequence>
<dbReference type="OMA" id="RMVMKAV"/>
<keyword evidence="2" id="KW-0812">Transmembrane</keyword>
<organism evidence="4 5">
    <name type="scientific">Haplochromis burtoni</name>
    <name type="common">Burton's mouthbrooder</name>
    <name type="synonym">Chromis burtoni</name>
    <dbReference type="NCBI Taxonomy" id="8153"/>
    <lineage>
        <taxon>Eukaryota</taxon>
        <taxon>Metazoa</taxon>
        <taxon>Chordata</taxon>
        <taxon>Craniata</taxon>
        <taxon>Vertebrata</taxon>
        <taxon>Euteleostomi</taxon>
        <taxon>Actinopterygii</taxon>
        <taxon>Neopterygii</taxon>
        <taxon>Teleostei</taxon>
        <taxon>Neoteleostei</taxon>
        <taxon>Acanthomorphata</taxon>
        <taxon>Ovalentaria</taxon>
        <taxon>Cichlomorphae</taxon>
        <taxon>Cichliformes</taxon>
        <taxon>Cichlidae</taxon>
        <taxon>African cichlids</taxon>
        <taxon>Pseudocrenilabrinae</taxon>
        <taxon>Haplochromini</taxon>
        <taxon>Haplochromis</taxon>
    </lineage>
</organism>
<dbReference type="GO" id="GO:0005789">
    <property type="term" value="C:endoplasmic reticulum membrane"/>
    <property type="evidence" value="ECO:0007669"/>
    <property type="project" value="TreeGrafter"/>
</dbReference>
<feature type="domain" description="Phosphatidic acid phosphatase type 2/haloperoxidase" evidence="3">
    <location>
        <begin position="210"/>
        <end position="321"/>
    </location>
</feature>
<dbReference type="STRING" id="8153.ENSHBUP00000010312"/>
<feature type="transmembrane region" description="Helical" evidence="2">
    <location>
        <begin position="415"/>
        <end position="442"/>
    </location>
</feature>
<proteinExistence type="predicted"/>
<feature type="transmembrane region" description="Helical" evidence="2">
    <location>
        <begin position="303"/>
        <end position="324"/>
    </location>
</feature>
<dbReference type="Pfam" id="PF01569">
    <property type="entry name" value="PAP2"/>
    <property type="match status" value="1"/>
</dbReference>
<feature type="region of interest" description="Disordered" evidence="1">
    <location>
        <begin position="79"/>
        <end position="147"/>
    </location>
</feature>
<dbReference type="Proteomes" id="UP000264840">
    <property type="component" value="Unplaced"/>
</dbReference>
<dbReference type="Gene3D" id="1.20.144.10">
    <property type="entry name" value="Phosphatidic acid phosphatase type 2/haloperoxidase"/>
    <property type="match status" value="1"/>
</dbReference>
<dbReference type="PANTHER" id="PTHR14969:SF27">
    <property type="entry name" value="SI:CH211-212G7.6"/>
    <property type="match status" value="1"/>
</dbReference>
<feature type="transmembrane region" description="Helical" evidence="2">
    <location>
        <begin position="277"/>
        <end position="297"/>
    </location>
</feature>